<dbReference type="NCBIfam" id="NF003591">
    <property type="entry name" value="PRK05254.1-4"/>
    <property type="match status" value="1"/>
</dbReference>
<dbReference type="EMBL" id="CP049889">
    <property type="protein sequence ID" value="QIK52325.1"/>
    <property type="molecule type" value="Genomic_DNA"/>
</dbReference>
<sequence length="228" mass="26210">MKQIIHNEWQKILEPEFQTAYYSQLREFLKQEYKNETVYPDMHAIWHAFELTPFNQVKVVIIGQDPYHGENQAHGLSFSVQKGIRIPPSLRNIYKEMKTDLEIDPPNHGDLTSWAEQGVFLLNTVLTVRKGEAYSHRGKGWELLTDSVIRALNEREKPLVFILWGNASIAKKAFIDAEKHTVITAPHPSPLSAHRGFFGSRPFTKANEALIKIGQLPINWEIPNEVTE</sequence>
<dbReference type="CDD" id="cd10027">
    <property type="entry name" value="UDG-F1-like"/>
    <property type="match status" value="1"/>
</dbReference>
<gene>
    <name evidence="9" type="primary">ung</name>
    <name evidence="13" type="ORF">G7058_09880</name>
</gene>
<dbReference type="EC" id="3.2.2.27" evidence="4 9"/>
<dbReference type="SUPFAM" id="SSF52141">
    <property type="entry name" value="Uracil-DNA glycosylase-like"/>
    <property type="match status" value="1"/>
</dbReference>
<dbReference type="KEGG" id="jpo:G7058_09880"/>
<evidence type="ECO:0000256" key="11">
    <source>
        <dbReference type="RuleBase" id="RU003780"/>
    </source>
</evidence>
<dbReference type="PANTHER" id="PTHR11264:SF0">
    <property type="entry name" value="URACIL-DNA GLYCOSYLASE"/>
    <property type="match status" value="1"/>
</dbReference>
<dbReference type="InterPro" id="IPR036895">
    <property type="entry name" value="Uracil-DNA_glycosylase-like_sf"/>
</dbReference>
<evidence type="ECO:0000256" key="7">
    <source>
        <dbReference type="ARBA" id="ARBA00022801"/>
    </source>
</evidence>
<keyword evidence="8 9" id="KW-0234">DNA repair</keyword>
<dbReference type="RefSeq" id="WP_166063386.1">
    <property type="nucleotide sequence ID" value="NZ_CP049889.1"/>
</dbReference>
<keyword evidence="9" id="KW-0963">Cytoplasm</keyword>
<comment type="similarity">
    <text evidence="3 9 11">Belongs to the uracil-DNA glycosylase (UDG) superfamily. UNG family.</text>
</comment>
<dbReference type="Proteomes" id="UP000501830">
    <property type="component" value="Chromosome"/>
</dbReference>
<evidence type="ECO:0000256" key="1">
    <source>
        <dbReference type="ARBA" id="ARBA00001400"/>
    </source>
</evidence>
<evidence type="ECO:0000256" key="5">
    <source>
        <dbReference type="ARBA" id="ARBA00018429"/>
    </source>
</evidence>
<dbReference type="PANTHER" id="PTHR11264">
    <property type="entry name" value="URACIL-DNA GLYCOSYLASE"/>
    <property type="match status" value="1"/>
</dbReference>
<dbReference type="InterPro" id="IPR002043">
    <property type="entry name" value="UDG_fam1"/>
</dbReference>
<organism evidence="13 14">
    <name type="scientific">Jeotgalibaca porci</name>
    <dbReference type="NCBI Taxonomy" id="1868793"/>
    <lineage>
        <taxon>Bacteria</taxon>
        <taxon>Bacillati</taxon>
        <taxon>Bacillota</taxon>
        <taxon>Bacilli</taxon>
        <taxon>Lactobacillales</taxon>
        <taxon>Carnobacteriaceae</taxon>
        <taxon>Jeotgalibaca</taxon>
    </lineage>
</organism>
<evidence type="ECO:0000256" key="8">
    <source>
        <dbReference type="ARBA" id="ARBA00023204"/>
    </source>
</evidence>
<dbReference type="GO" id="GO:0005737">
    <property type="term" value="C:cytoplasm"/>
    <property type="evidence" value="ECO:0007669"/>
    <property type="project" value="UniProtKB-SubCell"/>
</dbReference>
<dbReference type="SMART" id="SM00987">
    <property type="entry name" value="UreE_C"/>
    <property type="match status" value="1"/>
</dbReference>
<dbReference type="SMART" id="SM00986">
    <property type="entry name" value="UDG"/>
    <property type="match status" value="1"/>
</dbReference>
<comment type="catalytic activity">
    <reaction evidence="1 9 11">
        <text>Hydrolyzes single-stranded DNA or mismatched double-stranded DNA and polynucleotides, releasing free uracil.</text>
        <dbReference type="EC" id="3.2.2.27"/>
    </reaction>
</comment>
<dbReference type="AlphaFoldDB" id="A0A6G7WJ76"/>
<keyword evidence="6 9" id="KW-0227">DNA damage</keyword>
<dbReference type="FunFam" id="3.40.470.10:FF:000001">
    <property type="entry name" value="Uracil-DNA glycosylase"/>
    <property type="match status" value="1"/>
</dbReference>
<dbReference type="NCBIfam" id="NF003592">
    <property type="entry name" value="PRK05254.1-5"/>
    <property type="match status" value="1"/>
</dbReference>
<dbReference type="NCBIfam" id="NF003588">
    <property type="entry name" value="PRK05254.1-1"/>
    <property type="match status" value="1"/>
</dbReference>
<evidence type="ECO:0000256" key="9">
    <source>
        <dbReference type="HAMAP-Rule" id="MF_00148"/>
    </source>
</evidence>
<dbReference type="GO" id="GO:0097510">
    <property type="term" value="P:base-excision repair, AP site formation via deaminated base removal"/>
    <property type="evidence" value="ECO:0007669"/>
    <property type="project" value="TreeGrafter"/>
</dbReference>
<dbReference type="HAMAP" id="MF_00148">
    <property type="entry name" value="UDG"/>
    <property type="match status" value="1"/>
</dbReference>
<dbReference type="Pfam" id="PF03167">
    <property type="entry name" value="UDG"/>
    <property type="match status" value="1"/>
</dbReference>
<evidence type="ECO:0000256" key="4">
    <source>
        <dbReference type="ARBA" id="ARBA00012030"/>
    </source>
</evidence>
<dbReference type="NCBIfam" id="TIGR00628">
    <property type="entry name" value="ung"/>
    <property type="match status" value="1"/>
</dbReference>
<protein>
    <recommendedName>
        <fullName evidence="5 9">Uracil-DNA glycosylase</fullName>
        <shortName evidence="9">UDG</shortName>
        <ecNumber evidence="4 9">3.2.2.27</ecNumber>
    </recommendedName>
</protein>
<dbReference type="PROSITE" id="PS00130">
    <property type="entry name" value="U_DNA_GLYCOSYLASE"/>
    <property type="match status" value="1"/>
</dbReference>
<dbReference type="InterPro" id="IPR018085">
    <property type="entry name" value="Ura-DNA_Glyclase_AS"/>
</dbReference>
<keyword evidence="13" id="KW-0326">Glycosidase</keyword>
<evidence type="ECO:0000256" key="6">
    <source>
        <dbReference type="ARBA" id="ARBA00022763"/>
    </source>
</evidence>
<evidence type="ECO:0000256" key="10">
    <source>
        <dbReference type="PROSITE-ProRule" id="PRU10072"/>
    </source>
</evidence>
<comment type="function">
    <text evidence="2 9 11">Excises uracil residues from the DNA which can arise as a result of misincorporation of dUMP residues by DNA polymerase or due to deamination of cytosine.</text>
</comment>
<comment type="subcellular location">
    <subcellularLocation>
        <location evidence="9">Cytoplasm</location>
    </subcellularLocation>
</comment>
<feature type="domain" description="Uracil-DNA glycosylase-like" evidence="12">
    <location>
        <begin position="50"/>
        <end position="210"/>
    </location>
</feature>
<evidence type="ECO:0000313" key="14">
    <source>
        <dbReference type="Proteomes" id="UP000501830"/>
    </source>
</evidence>
<proteinExistence type="inferred from homology"/>
<dbReference type="GeneID" id="94553594"/>
<reference evidence="13 14" key="1">
    <citation type="journal article" date="2017" name="Int. J. Syst. Evol. Microbiol.">
        <title>Jeotgalibaca porci sp. nov. and Jeotgalibaca arthritidis sp. nov., isolated from pigs, and emended description of the genus Jeotgalibaca.</title>
        <authorList>
            <person name="Zamora L."/>
            <person name="Perez-Sancho M."/>
            <person name="Dominguez L."/>
            <person name="Fernandez-Garayzabal J.F."/>
            <person name="Vela A.I."/>
        </authorList>
    </citation>
    <scope>NUCLEOTIDE SEQUENCE [LARGE SCALE GENOMIC DNA]</scope>
    <source>
        <strain evidence="13 14">CCUG 69148</strain>
    </source>
</reference>
<evidence type="ECO:0000256" key="3">
    <source>
        <dbReference type="ARBA" id="ARBA00008184"/>
    </source>
</evidence>
<accession>A0A6G7WJ76</accession>
<dbReference type="Gene3D" id="3.40.470.10">
    <property type="entry name" value="Uracil-DNA glycosylase-like domain"/>
    <property type="match status" value="1"/>
</dbReference>
<evidence type="ECO:0000313" key="13">
    <source>
        <dbReference type="EMBL" id="QIK52325.1"/>
    </source>
</evidence>
<evidence type="ECO:0000259" key="12">
    <source>
        <dbReference type="SMART" id="SM00986"/>
    </source>
</evidence>
<keyword evidence="14" id="KW-1185">Reference proteome</keyword>
<name>A0A6G7WJ76_9LACT</name>
<feature type="active site" description="Proton acceptor" evidence="9 10">
    <location>
        <position position="65"/>
    </location>
</feature>
<dbReference type="GO" id="GO:0004844">
    <property type="term" value="F:uracil DNA N-glycosylase activity"/>
    <property type="evidence" value="ECO:0007669"/>
    <property type="project" value="UniProtKB-UniRule"/>
</dbReference>
<evidence type="ECO:0000256" key="2">
    <source>
        <dbReference type="ARBA" id="ARBA00002631"/>
    </source>
</evidence>
<dbReference type="NCBIfam" id="NF003589">
    <property type="entry name" value="PRK05254.1-2"/>
    <property type="match status" value="1"/>
</dbReference>
<dbReference type="InterPro" id="IPR005122">
    <property type="entry name" value="Uracil-DNA_glycosylase-like"/>
</dbReference>
<keyword evidence="7 9" id="KW-0378">Hydrolase</keyword>